<dbReference type="InterPro" id="IPR050484">
    <property type="entry name" value="Transf_Hexapept/Carb_Anhydrase"/>
</dbReference>
<proteinExistence type="predicted"/>
<gene>
    <name evidence="1" type="ORF">PLBR_LOCUS4957</name>
</gene>
<dbReference type="PANTHER" id="PTHR13061">
    <property type="entry name" value="DYNACTIN SUBUNIT P25"/>
    <property type="match status" value="1"/>
</dbReference>
<dbReference type="EMBL" id="OVEO01000008">
    <property type="protein sequence ID" value="SPQ97742.1"/>
    <property type="molecule type" value="Genomic_DNA"/>
</dbReference>
<sequence>MADDMSTSVVEMTSMACRESLRRRFSAWIAPGAVVGTNVRLGKKSSVWYNSVVRGDVAVGPESNIQDGSVVLGDANSPTAIGKGVTVGHAARIVSSTIGSYSLVGIGSVIVHAELQERSQVAAGAVVHPGSVVQTGQLWGGNPARYLRDMKPEESAFLEESARIYVKNADAHRSNEPVE</sequence>
<reference evidence="1 2" key="1">
    <citation type="submission" date="2018-03" db="EMBL/GenBank/DDBJ databases">
        <authorList>
            <person name="Fogelqvist J."/>
        </authorList>
    </citation>
    <scope>NUCLEOTIDE SEQUENCE [LARGE SCALE GENOMIC DNA]</scope>
</reference>
<evidence type="ECO:0008006" key="3">
    <source>
        <dbReference type="Google" id="ProtNLM"/>
    </source>
</evidence>
<dbReference type="InterPro" id="IPR047324">
    <property type="entry name" value="LbH_gamma_CA-like"/>
</dbReference>
<geneLocation type="mitochondrion" evidence="1"/>
<evidence type="ECO:0000313" key="2">
    <source>
        <dbReference type="Proteomes" id="UP000290189"/>
    </source>
</evidence>
<organism evidence="1 2">
    <name type="scientific">Plasmodiophora brassicae</name>
    <name type="common">Clubroot disease agent</name>
    <dbReference type="NCBI Taxonomy" id="37360"/>
    <lineage>
        <taxon>Eukaryota</taxon>
        <taxon>Sar</taxon>
        <taxon>Rhizaria</taxon>
        <taxon>Endomyxa</taxon>
        <taxon>Phytomyxea</taxon>
        <taxon>Plasmodiophorida</taxon>
        <taxon>Plasmodiophoridae</taxon>
        <taxon>Plasmodiophora</taxon>
    </lineage>
</organism>
<dbReference type="InterPro" id="IPR011004">
    <property type="entry name" value="Trimer_LpxA-like_sf"/>
</dbReference>
<dbReference type="AlphaFoldDB" id="A0A3P3YC80"/>
<dbReference type="SUPFAM" id="SSF51161">
    <property type="entry name" value="Trimeric LpxA-like enzymes"/>
    <property type="match status" value="1"/>
</dbReference>
<name>A0A3P3YC80_PLABS</name>
<dbReference type="Gene3D" id="2.160.10.10">
    <property type="entry name" value="Hexapeptide repeat proteins"/>
    <property type="match status" value="1"/>
</dbReference>
<evidence type="ECO:0000313" key="1">
    <source>
        <dbReference type="EMBL" id="SPQ97742.1"/>
    </source>
</evidence>
<keyword evidence="1" id="KW-0496">Mitochondrion</keyword>
<dbReference type="PANTHER" id="PTHR13061:SF50">
    <property type="entry name" value="GAMMA CARBONIC ANHYDRASE 1, MITOCHONDRIAL"/>
    <property type="match status" value="1"/>
</dbReference>
<accession>A0A3P3YC80</accession>
<dbReference type="CDD" id="cd04645">
    <property type="entry name" value="LbH_gamma_CA_like"/>
    <property type="match status" value="1"/>
</dbReference>
<protein>
    <recommendedName>
        <fullName evidence="3">Gamma carbonic anhydrase family protein</fullName>
    </recommendedName>
</protein>
<dbReference type="Proteomes" id="UP000290189">
    <property type="component" value="Unassembled WGS sequence"/>
</dbReference>